<keyword evidence="2 5" id="KW-0479">Metal-binding</keyword>
<feature type="binding site" evidence="5">
    <location>
        <position position="225"/>
    </location>
    <ligand>
        <name>dimethylallyl diphosphate</name>
        <dbReference type="ChEBI" id="CHEBI:57623"/>
    </ligand>
</feature>
<organism evidence="6">
    <name type="scientific">Candidatus Actinomarina minuta</name>
    <dbReference type="NCBI Taxonomy" id="1389454"/>
    <lineage>
        <taxon>Bacteria</taxon>
        <taxon>Bacillati</taxon>
        <taxon>Actinomycetota</taxon>
        <taxon>Actinomycetes</taxon>
        <taxon>Candidatus Actinomarinidae</taxon>
        <taxon>Candidatus Actinomarinales</taxon>
        <taxon>Candidatus Actinomarineae</taxon>
        <taxon>Candidatus Actinomarinaceae</taxon>
        <taxon>Candidatus Actinomarina</taxon>
    </lineage>
</organism>
<feature type="binding site" evidence="5">
    <location>
        <position position="165"/>
    </location>
    <ligand>
        <name>(2E)-4-hydroxy-3-methylbut-2-enyl diphosphate</name>
        <dbReference type="ChEBI" id="CHEBI:128753"/>
    </ligand>
</feature>
<dbReference type="PANTHER" id="PTHR30426:SF0">
    <property type="entry name" value="4-HYDROXY-3-METHYLBUT-2-ENYL DIPHOSPHATE REDUCTASE"/>
    <property type="match status" value="1"/>
</dbReference>
<feature type="binding site" evidence="5">
    <location>
        <position position="195"/>
    </location>
    <ligand>
        <name>[4Fe-4S] cluster</name>
        <dbReference type="ChEBI" id="CHEBI:49883"/>
    </ligand>
</feature>
<feature type="binding site" evidence="5">
    <location>
        <position position="76"/>
    </location>
    <ligand>
        <name>(2E)-4-hydroxy-3-methylbut-2-enyl diphosphate</name>
        <dbReference type="ChEBI" id="CHEBI:128753"/>
    </ligand>
</feature>
<feature type="binding site" evidence="5">
    <location>
        <position position="43"/>
    </location>
    <ligand>
        <name>(2E)-4-hydroxy-3-methylbut-2-enyl diphosphate</name>
        <dbReference type="ChEBI" id="CHEBI:128753"/>
    </ligand>
</feature>
<dbReference type="GO" id="GO:0016114">
    <property type="term" value="P:terpenoid biosynthetic process"/>
    <property type="evidence" value="ECO:0007669"/>
    <property type="project" value="UniProtKB-UniRule"/>
</dbReference>
<keyword evidence="5" id="KW-0560">Oxidoreductase</keyword>
<feature type="binding site" evidence="5">
    <location>
        <position position="43"/>
    </location>
    <ligand>
        <name>dimethylallyl diphosphate</name>
        <dbReference type="ChEBI" id="CHEBI:57623"/>
    </ligand>
</feature>
<keyword evidence="3 5" id="KW-0408">Iron</keyword>
<feature type="binding site" evidence="5">
    <location>
        <position position="266"/>
    </location>
    <ligand>
        <name>(2E)-4-hydroxy-3-methylbut-2-enyl diphosphate</name>
        <dbReference type="ChEBI" id="CHEBI:128753"/>
    </ligand>
</feature>
<dbReference type="UniPathway" id="UPA00056">
    <property type="reaction ID" value="UER00097"/>
</dbReference>
<dbReference type="EC" id="1.17.7.4" evidence="5"/>
<dbReference type="GO" id="GO:0019288">
    <property type="term" value="P:isopentenyl diphosphate biosynthetic process, methylerythritol 4-phosphate pathway"/>
    <property type="evidence" value="ECO:0007669"/>
    <property type="project" value="UniProtKB-UniRule"/>
</dbReference>
<evidence type="ECO:0000256" key="4">
    <source>
        <dbReference type="ARBA" id="ARBA00023014"/>
    </source>
</evidence>
<sequence length="343" mass="38625">MVNKLYVVTPRGFCAGVEMAIKALTWMLKIYDEPVYCYHEIVHNDWIVEKFKKKNVIFIEDTDELPKDSIVMLSAHGTAPDIEKEFKNISLTSVNSVCPLVTKVHHEAKKFSQSGKQIIYVGHKNHDEAIGALGVAPEHMHLVESVDDIKNINFQDNEVALLAQTTLAMSEWEPILDKVKEDFDNLDLPRKSDLCYATTNRQKALINISSNVDVVLVVGSSTSSNTKALVTTIKNLGKEAYRIETLNDLEDIKLENKDVAITAGASAPEHIVNEISNFLKPKDFEYYIDTDEDEYFPLPKELRSNISYLSRLLTTMFPNNKIEAKNSISKDKSWSATEALASL</sequence>
<feature type="binding site" evidence="5">
    <location>
        <position position="224"/>
    </location>
    <ligand>
        <name>dimethylallyl diphosphate</name>
        <dbReference type="ChEBI" id="CHEBI:57623"/>
    </ligand>
</feature>
<dbReference type="EMBL" id="KC811112">
    <property type="protein sequence ID" value="AGQ18788.1"/>
    <property type="molecule type" value="Genomic_DNA"/>
</dbReference>
<feature type="binding site" evidence="5">
    <location>
        <position position="43"/>
    </location>
    <ligand>
        <name>isopentenyl diphosphate</name>
        <dbReference type="ChEBI" id="CHEBI:128769"/>
    </ligand>
</feature>
<feature type="binding site" evidence="5">
    <location>
        <position position="14"/>
    </location>
    <ligand>
        <name>[4Fe-4S] cluster</name>
        <dbReference type="ChEBI" id="CHEBI:49883"/>
    </ligand>
</feature>
<feature type="binding site" evidence="5">
    <location>
        <position position="98"/>
    </location>
    <ligand>
        <name>[4Fe-4S] cluster</name>
        <dbReference type="ChEBI" id="CHEBI:49883"/>
    </ligand>
</feature>
<dbReference type="AlphaFoldDB" id="S5DMW7"/>
<evidence type="ECO:0000256" key="3">
    <source>
        <dbReference type="ARBA" id="ARBA00023004"/>
    </source>
</evidence>
<evidence type="ECO:0000256" key="2">
    <source>
        <dbReference type="ARBA" id="ARBA00022723"/>
    </source>
</evidence>
<feature type="binding site" evidence="5">
    <location>
        <position position="225"/>
    </location>
    <ligand>
        <name>isopentenyl diphosphate</name>
        <dbReference type="ChEBI" id="CHEBI:128769"/>
    </ligand>
</feature>
<comment type="function">
    <text evidence="5">Catalyzes the conversion of 1-hydroxy-2-methyl-2-(E)-butenyl 4-diphosphate (HMBPP) into a mixture of isopentenyl diphosphate (IPP) and dimethylallyl diphosphate (DMAPP). Acts in the terminal step of the DOXP/MEP pathway for isoprenoid precursor biosynthesis.</text>
</comment>
<protein>
    <recommendedName>
        <fullName evidence="5">4-hydroxy-3-methylbut-2-enyl diphosphate reductase</fullName>
        <shortName evidence="5">HMBPP reductase</shortName>
        <ecNumber evidence="5">1.17.7.4</ecNumber>
    </recommendedName>
</protein>
<dbReference type="Gene3D" id="3.40.1010.20">
    <property type="entry name" value="4-hydroxy-3-methylbut-2-enyl diphosphate reductase, catalytic domain"/>
    <property type="match status" value="2"/>
</dbReference>
<dbReference type="GO" id="GO:0051539">
    <property type="term" value="F:4 iron, 4 sulfur cluster binding"/>
    <property type="evidence" value="ECO:0007669"/>
    <property type="project" value="UniProtKB-UniRule"/>
</dbReference>
<dbReference type="Gene3D" id="3.40.50.11270">
    <property type="match status" value="1"/>
</dbReference>
<comment type="pathway">
    <text evidence="5">Isoprenoid biosynthesis; isopentenyl diphosphate biosynthesis via DXP pathway; isopentenyl diphosphate from 1-deoxy-D-xylulose 5-phosphate: step 6/6.</text>
</comment>
<feature type="binding site" evidence="5">
    <location>
        <position position="224"/>
    </location>
    <ligand>
        <name>isopentenyl diphosphate</name>
        <dbReference type="ChEBI" id="CHEBI:128769"/>
    </ligand>
</feature>
<reference evidence="6" key="1">
    <citation type="journal article" date="2013" name="Sci. Rep.">
        <title>Metagenomics uncovers a new group of low GC and ultra-small marine Actinobacteria.</title>
        <authorList>
            <person name="Ghai R."/>
            <person name="Mizuno C.M."/>
            <person name="Picazo A."/>
            <person name="Camacho A."/>
            <person name="Rodriguez-Valera F."/>
        </authorList>
    </citation>
    <scope>NUCLEOTIDE SEQUENCE</scope>
</reference>
<dbReference type="HAMAP" id="MF_00191">
    <property type="entry name" value="IspH"/>
    <property type="match status" value="1"/>
</dbReference>
<dbReference type="UniPathway" id="UPA00059">
    <property type="reaction ID" value="UER00105"/>
</dbReference>
<dbReference type="GO" id="GO:0051745">
    <property type="term" value="F:4-hydroxy-3-methylbut-2-enyl diphosphate reductase activity"/>
    <property type="evidence" value="ECO:0007669"/>
    <property type="project" value="UniProtKB-UniRule"/>
</dbReference>
<evidence type="ECO:0000256" key="5">
    <source>
        <dbReference type="HAMAP-Rule" id="MF_00191"/>
    </source>
</evidence>
<dbReference type="PANTHER" id="PTHR30426">
    <property type="entry name" value="4-HYDROXY-3-METHYLBUT-2-ENYL DIPHOSPHATE REDUCTASE"/>
    <property type="match status" value="1"/>
</dbReference>
<feature type="binding site" evidence="5">
    <location>
        <position position="76"/>
    </location>
    <ligand>
        <name>dimethylallyl diphosphate</name>
        <dbReference type="ChEBI" id="CHEBI:57623"/>
    </ligand>
</feature>
<name>S5DMW7_9ACTN</name>
<comment type="similarity">
    <text evidence="5">Belongs to the IspH family.</text>
</comment>
<feature type="binding site" evidence="5">
    <location>
        <position position="126"/>
    </location>
    <ligand>
        <name>isopentenyl diphosphate</name>
        <dbReference type="ChEBI" id="CHEBI:128769"/>
    </ligand>
</feature>
<gene>
    <name evidence="5" type="primary">ispH</name>
</gene>
<dbReference type="InterPro" id="IPR003451">
    <property type="entry name" value="LytB/IspH"/>
</dbReference>
<dbReference type="CDD" id="cd13944">
    <property type="entry name" value="lytB_ispH"/>
    <property type="match status" value="1"/>
</dbReference>
<feature type="binding site" evidence="5">
    <location>
        <position position="223"/>
    </location>
    <ligand>
        <name>dimethylallyl diphosphate</name>
        <dbReference type="ChEBI" id="CHEBI:57623"/>
    </ligand>
</feature>
<feature type="binding site" evidence="5">
    <location>
        <position position="266"/>
    </location>
    <ligand>
        <name>isopentenyl diphosphate</name>
        <dbReference type="ChEBI" id="CHEBI:128769"/>
    </ligand>
</feature>
<feature type="binding site" evidence="5">
    <location>
        <position position="76"/>
    </location>
    <ligand>
        <name>isopentenyl diphosphate</name>
        <dbReference type="ChEBI" id="CHEBI:128769"/>
    </ligand>
</feature>
<feature type="binding site" evidence="5">
    <location>
        <position position="223"/>
    </location>
    <ligand>
        <name>(2E)-4-hydroxy-3-methylbut-2-enyl diphosphate</name>
        <dbReference type="ChEBI" id="CHEBI:128753"/>
    </ligand>
</feature>
<keyword evidence="5" id="KW-0414">Isoprene biosynthesis</keyword>
<comment type="pathway">
    <text evidence="5">Isoprenoid biosynthesis; dimethylallyl diphosphate biosynthesis; dimethylallyl diphosphate from (2E)-4-hydroxy-3-methylbutenyl diphosphate: step 1/1.</text>
</comment>
<proteinExistence type="inferred from homology"/>
<keyword evidence="4 5" id="KW-0411">Iron-sulfur</keyword>
<feature type="binding site" evidence="5">
    <location>
        <position position="266"/>
    </location>
    <ligand>
        <name>dimethylallyl diphosphate</name>
        <dbReference type="ChEBI" id="CHEBI:57623"/>
    </ligand>
</feature>
<evidence type="ECO:0000256" key="1">
    <source>
        <dbReference type="ARBA" id="ARBA00022485"/>
    </source>
</evidence>
<dbReference type="GO" id="GO:0046872">
    <property type="term" value="F:metal ion binding"/>
    <property type="evidence" value="ECO:0007669"/>
    <property type="project" value="UniProtKB-KW"/>
</dbReference>
<feature type="active site" description="Proton donor" evidence="5">
    <location>
        <position position="128"/>
    </location>
</feature>
<comment type="catalytic activity">
    <reaction evidence="5">
        <text>isopentenyl diphosphate + 2 oxidized [2Fe-2S]-[ferredoxin] + H2O = (2E)-4-hydroxy-3-methylbut-2-enyl diphosphate + 2 reduced [2Fe-2S]-[ferredoxin] + 2 H(+)</text>
        <dbReference type="Rhea" id="RHEA:24488"/>
        <dbReference type="Rhea" id="RHEA-COMP:10000"/>
        <dbReference type="Rhea" id="RHEA-COMP:10001"/>
        <dbReference type="ChEBI" id="CHEBI:15377"/>
        <dbReference type="ChEBI" id="CHEBI:15378"/>
        <dbReference type="ChEBI" id="CHEBI:33737"/>
        <dbReference type="ChEBI" id="CHEBI:33738"/>
        <dbReference type="ChEBI" id="CHEBI:128753"/>
        <dbReference type="ChEBI" id="CHEBI:128769"/>
        <dbReference type="EC" id="1.17.7.4"/>
    </reaction>
</comment>
<feature type="binding site" evidence="5">
    <location>
        <position position="126"/>
    </location>
    <ligand>
        <name>dimethylallyl diphosphate</name>
        <dbReference type="ChEBI" id="CHEBI:57623"/>
    </ligand>
</feature>
<dbReference type="Pfam" id="PF02401">
    <property type="entry name" value="LYTB"/>
    <property type="match status" value="1"/>
</dbReference>
<comment type="catalytic activity">
    <reaction evidence="5">
        <text>dimethylallyl diphosphate + 2 oxidized [2Fe-2S]-[ferredoxin] + H2O = (2E)-4-hydroxy-3-methylbut-2-enyl diphosphate + 2 reduced [2Fe-2S]-[ferredoxin] + 2 H(+)</text>
        <dbReference type="Rhea" id="RHEA:24825"/>
        <dbReference type="Rhea" id="RHEA-COMP:10000"/>
        <dbReference type="Rhea" id="RHEA-COMP:10001"/>
        <dbReference type="ChEBI" id="CHEBI:15377"/>
        <dbReference type="ChEBI" id="CHEBI:15378"/>
        <dbReference type="ChEBI" id="CHEBI:33737"/>
        <dbReference type="ChEBI" id="CHEBI:33738"/>
        <dbReference type="ChEBI" id="CHEBI:57623"/>
        <dbReference type="ChEBI" id="CHEBI:128753"/>
        <dbReference type="EC" id="1.17.7.4"/>
    </reaction>
</comment>
<feature type="binding site" evidence="5">
    <location>
        <position position="225"/>
    </location>
    <ligand>
        <name>(2E)-4-hydroxy-3-methylbut-2-enyl diphosphate</name>
        <dbReference type="ChEBI" id="CHEBI:128753"/>
    </ligand>
</feature>
<evidence type="ECO:0000313" key="6">
    <source>
        <dbReference type="EMBL" id="AGQ18788.1"/>
    </source>
</evidence>
<keyword evidence="1 5" id="KW-0004">4Fe-4S</keyword>
<accession>S5DMW7</accession>
<feature type="binding site" evidence="5">
    <location>
        <position position="224"/>
    </location>
    <ligand>
        <name>(2E)-4-hydroxy-3-methylbut-2-enyl diphosphate</name>
        <dbReference type="ChEBI" id="CHEBI:128753"/>
    </ligand>
</feature>
<comment type="cofactor">
    <cofactor evidence="5">
        <name>[4Fe-4S] cluster</name>
        <dbReference type="ChEBI" id="CHEBI:49883"/>
    </cofactor>
    <text evidence="5">Binds 1 [4Fe-4S] cluster per subunit.</text>
</comment>
<dbReference type="NCBIfam" id="TIGR00216">
    <property type="entry name" value="ispH_lytB"/>
    <property type="match status" value="1"/>
</dbReference>
<dbReference type="GO" id="GO:0050992">
    <property type="term" value="P:dimethylallyl diphosphate biosynthetic process"/>
    <property type="evidence" value="ECO:0007669"/>
    <property type="project" value="UniProtKB-UniRule"/>
</dbReference>
<feature type="binding site" evidence="5">
    <location>
        <position position="223"/>
    </location>
    <ligand>
        <name>isopentenyl diphosphate</name>
        <dbReference type="ChEBI" id="CHEBI:128769"/>
    </ligand>
</feature>
<feature type="binding site" evidence="5">
    <location>
        <position position="126"/>
    </location>
    <ligand>
        <name>(2E)-4-hydroxy-3-methylbut-2-enyl diphosphate</name>
        <dbReference type="ChEBI" id="CHEBI:128753"/>
    </ligand>
</feature>